<feature type="region of interest" description="Disordered" evidence="2">
    <location>
        <begin position="373"/>
        <end position="413"/>
    </location>
</feature>
<feature type="compositionally biased region" description="Basic and acidic residues" evidence="2">
    <location>
        <begin position="2689"/>
        <end position="2704"/>
    </location>
</feature>
<feature type="region of interest" description="Disordered" evidence="2">
    <location>
        <begin position="684"/>
        <end position="724"/>
    </location>
</feature>
<feature type="compositionally biased region" description="Polar residues" evidence="2">
    <location>
        <begin position="113"/>
        <end position="127"/>
    </location>
</feature>
<sequence length="2851" mass="308289">MAFGLGADLGETSASSSSLSAAQNSNATRPLHNPERHGKEDPDKFGLLGDHVDSASDEHSSPFSFGFGDRRNNSAKSSNNAGNAARGGLGLDAELLDNSRSPPDTPRADKKSAGSTNSFNKSANDLSPRSAVHDVGSKAAHAAQGGGSGFGLVFAEEDGESHNKSEQGSAGGSAGGRALLTRNGSFGEGNHSISQLNNNESPLSANKAQTRHASPATQQASTRVQGREEESFGLDADAGLQSGGGRERSDNDKDYLKGKSVKGLVGGGGFGLFPDQDRQVMALDHQDSPQHYDRRSSDYQHGQDGSRSRRSSDYQHGQDGPRSRHHENNNSLLYTGKDGAEERQQQQTHADYARTGVSAASLLDSLRLRGDYPVAGSRHHKQCNAGGSNRHGMDAAAGHNHHQSARAGGGGDDGTSIMHPRPACLQEIQVDGKPFLLDIARRQLFKEVRGAAAAAPEHVGKWVQNRVVFLTPITERDFYSALAVYLQRKSLTLEDLFAVLDADLDGALEADSEMLGFIMEVMPNLAATDALYFLALMDFDDDGRVYLEDVEFAEEECYEAAGEMAAGPSSKMVHCLQRVAAALHKNKALTQDIFSSLDSTSAGWLEPAQWVTFFRILDPNLTSREIRYILSHVYEHPADNRKSLKEVSKALDMADHSYTEAARRGLGPGAAAGAAAGMHPVYRKQGDRKGLQHGNSPIKENQQGSGAEGHTHHHRLPRNHQHHNQKDAIANISRAAPSGTAASNPRSAVAHFFAALQTLMHTQKVSLKELLRRVDSNCNGKLDAPDLRKFVRMVMPTASEAQSVYIRGALNPGGLMQVPMEELLRRCNKEIAMLAAAARAGPGAAGGGAAASPDALLMLAEYLMHARVSLETLVKRFTVQGASVLTTSDLIRMLKYVRPDLSDKRLEKCLSQLRARSDLERDDAITVHELRTALQAKQAEIAALRARQAQQEQPIAATVGALDTPYQGTAALQDDHSAARSWDEHQNADALKYLPDVQLADRADLIMQAPHNVHLGSLLEVAGGPLRTGNHRDPFTLAFYKQEGLMIGQAGNSAPSPARHTMPPVDAASLTVDTILQLQSVKLEPLVYIGHQFVLDPLSNLVYLPTSKPRKVQESGAGAQTAWNNSSTLPGNVKHEPDLERLLKKSDLRLFGRLRPDRHVQRVESPSANRLFERLDVRLRSQRCTLSALTAPYCRASPPPPGVLMDFSGLSRLLLDLEPACAPSDLLYFYVLFDLDGDGFVHADDIMDAFEEAGTTLSILQTPANQVHAKAFKLLTKLAGTILDDEVLMYRLYLEYDRNRSGSLSLADLCKFLCHVSHIHSLQQYHALQNRHPLQQVLPYKVSADEIGAVAVYLQCQAAAGKLTGVQGTAASSGTEKRDNASVELFKGDTDAAGSSAIRSGARTGAHGVQGWSGRIEWSAFLAVISSMDINLPTEHRDGSPVRGRPPGPTSAGTAALSLLMKQQDEDAALRGRRDFGRVLHDSRIMPRDYPRRGSTIYSVGIGSKITDEYGDKQPPDHHQSFGLKSELLEEQQHGHPVRSTGMDRGAQAAAVVLHPGQQGERFGMAAEVAGTAGLEKHPAHHVSSSPHSSMMNLRQDSAAALLLELRPEPLRPKPGSGSGGHHSHRHSSSPHRQHVDLTLFTLPSNPNTPYLLDSASQLLYFAPPSIWKGTRSTPAAHILGEYHQGALSNFGLSKELDSFQQQGPHQGLTLPYPALAGRLQGSDGQVHLLPAHSADHVHRVFAALASLAADEYCLSTTFKLKDRDGRGLDQGTFHVMLSDMSSGGLMGMPETSLLMAVMDTNEDGRVTIHDVLQACAPLAPSAMTGSSNHGSTHPWLRGEQVVLTALNAAATLLEAGRKRYWAEVQSLVSKGPLTLPVISELLREVLPGLTHLEIRITAAYLSIQMLDRNLTVVSPDELLQILHAIPMRVHLPAEGEDAVDAAAAAAGPGRGDRRGMLGRYEESGEGYSSILTPHHSPHQQIITFKPGFERKALMGDEGRSGSREALLVPSSRVTALGTTPGPAAGPGSNNHLLLPLIQAPQPHESLRMMPLLGVTAPTQPAGFSSTSQLRLQPTVLPPQLAPNPYPIAQQLSGRILQSAVSVLPPDSFLPPPPDPLLHYLGGSQATMPRLTPQQQQQQPWVPDSSGVGTPLLGQLATQAQQQRQQGLIAAAAAASVTAGALYIDDSSQQQQQSSHWTPQNRGYVPPPGGYHQPLAPWVPAGQQQQQAWSHGGAAPTILAQQQPPQLQLGTNPPSTTAVQHLGSAENMLPPQGTIPYQQHQQQQQQYINQSLRSAIPGAAPAAWQYSVTASPGLLPGAYDQHMSSQHQNQQQQPASLQIAQQQQQPALQQVSQQQQAQQQVQMYQNQSHIQQQDNGPYTQQVLQQPTLLRNPPPQVQMNDQLQHQLLVTSRQQSYPHLYPSIPPPYQYNLVQKTQTNSNPASATQPASSLTYPSIPSRQYQSVLLQLAPHIMPASNSQPQPVSYVPPKQSPHDDALSLRATQQQALPLGARMEESPYQHDQQSNSRQGHAIDGTSGSTTLMLNSRPQPWHQGIERSDFDPPYGAPPPGSRSSLGSEWLGGGDPAPKPHWPRPLPETALVPVQPEELLALRQQQQWTRSGMPADHSLVIGEQLYKQDLREKGDDEARYQLGRKDQQDYLSVPAYRQQQQSINSRPSSSLLALLAPDEGKGFSGLREDTRLRESSHHNAPLLGRDEASFAGKQADSWPTTHNGIVGGDDMEKYGLAAAGGSSAAERENNRFHEDRQTYGVMDREEEKYGLAGAAGSKGTYRLEEGRKLGGLGREDERYGIAGSTNKPHYSQQQEALLLSSRGGSRSTRAAGNGMGYGLAGADL</sequence>
<dbReference type="InterPro" id="IPR018247">
    <property type="entry name" value="EF_Hand_1_Ca_BS"/>
</dbReference>
<feature type="region of interest" description="Disordered" evidence="2">
    <location>
        <begin position="2689"/>
        <end position="2726"/>
    </location>
</feature>
<feature type="compositionally biased region" description="Low complexity" evidence="2">
    <location>
        <begin position="74"/>
        <end position="84"/>
    </location>
</feature>
<gene>
    <name evidence="4" type="ORF">CEUSTIGMA_g11348.t1</name>
</gene>
<feature type="compositionally biased region" description="Polar residues" evidence="2">
    <location>
        <begin position="2534"/>
        <end position="2546"/>
    </location>
</feature>
<feature type="compositionally biased region" description="Basic and acidic residues" evidence="2">
    <location>
        <begin position="245"/>
        <end position="257"/>
    </location>
</feature>
<feature type="compositionally biased region" description="Polar residues" evidence="2">
    <location>
        <begin position="191"/>
        <end position="224"/>
    </location>
</feature>
<evidence type="ECO:0000256" key="2">
    <source>
        <dbReference type="SAM" id="MobiDB-lite"/>
    </source>
</evidence>
<accession>A0A250XLH6</accession>
<dbReference type="SUPFAM" id="SSF47473">
    <property type="entry name" value="EF-hand"/>
    <property type="match status" value="3"/>
</dbReference>
<feature type="domain" description="EF-hand" evidence="3">
    <location>
        <begin position="762"/>
        <end position="797"/>
    </location>
</feature>
<feature type="compositionally biased region" description="Pro residues" evidence="2">
    <location>
        <begin position="2584"/>
        <end position="2593"/>
    </location>
</feature>
<dbReference type="PROSITE" id="PS50222">
    <property type="entry name" value="EF_HAND_2"/>
    <property type="match status" value="2"/>
</dbReference>
<organism evidence="4 5">
    <name type="scientific">Chlamydomonas eustigma</name>
    <dbReference type="NCBI Taxonomy" id="1157962"/>
    <lineage>
        <taxon>Eukaryota</taxon>
        <taxon>Viridiplantae</taxon>
        <taxon>Chlorophyta</taxon>
        <taxon>core chlorophytes</taxon>
        <taxon>Chlorophyceae</taxon>
        <taxon>CS clade</taxon>
        <taxon>Chlamydomonadales</taxon>
        <taxon>Chlamydomonadaceae</taxon>
        <taxon>Chlamydomonas</taxon>
    </lineage>
</organism>
<protein>
    <recommendedName>
        <fullName evidence="3">EF-hand domain-containing protein</fullName>
    </recommendedName>
</protein>
<feature type="compositionally biased region" description="Low complexity" evidence="2">
    <location>
        <begin position="13"/>
        <end position="27"/>
    </location>
</feature>
<reference evidence="4 5" key="1">
    <citation type="submission" date="2017-08" db="EMBL/GenBank/DDBJ databases">
        <title>Acidophilic green algal genome provides insights into adaptation to an acidic environment.</title>
        <authorList>
            <person name="Hirooka S."/>
            <person name="Hirose Y."/>
            <person name="Kanesaki Y."/>
            <person name="Higuchi S."/>
            <person name="Fujiwara T."/>
            <person name="Onuma R."/>
            <person name="Era A."/>
            <person name="Ohbayashi R."/>
            <person name="Uzuka A."/>
            <person name="Nozaki H."/>
            <person name="Yoshikawa H."/>
            <person name="Miyagishima S.Y."/>
        </authorList>
    </citation>
    <scope>NUCLEOTIDE SEQUENCE [LARGE SCALE GENOMIC DNA]</scope>
    <source>
        <strain evidence="4 5">NIES-2499</strain>
    </source>
</reference>
<evidence type="ECO:0000259" key="3">
    <source>
        <dbReference type="PROSITE" id="PS50222"/>
    </source>
</evidence>
<dbReference type="SMART" id="SM00054">
    <property type="entry name" value="EFh"/>
    <property type="match status" value="3"/>
</dbReference>
<keyword evidence="5" id="KW-1185">Reference proteome</keyword>
<evidence type="ECO:0000256" key="1">
    <source>
        <dbReference type="ARBA" id="ARBA00022837"/>
    </source>
</evidence>
<feature type="region of interest" description="Disordered" evidence="2">
    <location>
        <begin position="1"/>
        <end position="257"/>
    </location>
</feature>
<dbReference type="InterPro" id="IPR002048">
    <property type="entry name" value="EF_hand_dom"/>
</dbReference>
<dbReference type="STRING" id="1157962.A0A250XLH6"/>
<dbReference type="InterPro" id="IPR011992">
    <property type="entry name" value="EF-hand-dom_pair"/>
</dbReference>
<feature type="compositionally biased region" description="Basic residues" evidence="2">
    <location>
        <begin position="711"/>
        <end position="723"/>
    </location>
</feature>
<dbReference type="OrthoDB" id="547737at2759"/>
<dbReference type="Gene3D" id="1.10.238.10">
    <property type="entry name" value="EF-hand"/>
    <property type="match status" value="2"/>
</dbReference>
<feature type="compositionally biased region" description="Low complexity" evidence="2">
    <location>
        <begin position="2321"/>
        <end position="2341"/>
    </location>
</feature>
<evidence type="ECO:0000313" key="5">
    <source>
        <dbReference type="Proteomes" id="UP000232323"/>
    </source>
</evidence>
<feature type="region of interest" description="Disordered" evidence="2">
    <location>
        <begin position="2513"/>
        <end position="2595"/>
    </location>
</feature>
<feature type="compositionally biased region" description="Basic residues" evidence="2">
    <location>
        <begin position="1622"/>
        <end position="1633"/>
    </location>
</feature>
<dbReference type="EMBL" id="BEGY01000111">
    <property type="protein sequence ID" value="GAX83924.1"/>
    <property type="molecule type" value="Genomic_DNA"/>
</dbReference>
<dbReference type="Proteomes" id="UP000232323">
    <property type="component" value="Unassembled WGS sequence"/>
</dbReference>
<feature type="compositionally biased region" description="Basic and acidic residues" evidence="2">
    <location>
        <begin position="32"/>
        <end position="60"/>
    </location>
</feature>
<feature type="compositionally biased region" description="Polar residues" evidence="2">
    <location>
        <begin position="2518"/>
        <end position="2527"/>
    </location>
</feature>
<evidence type="ECO:0000313" key="4">
    <source>
        <dbReference type="EMBL" id="GAX83924.1"/>
    </source>
</evidence>
<keyword evidence="1" id="KW-0106">Calcium</keyword>
<dbReference type="PROSITE" id="PS00018">
    <property type="entry name" value="EF_HAND_1"/>
    <property type="match status" value="3"/>
</dbReference>
<feature type="compositionally biased region" description="Basic and acidic residues" evidence="2">
    <location>
        <begin position="304"/>
        <end position="313"/>
    </location>
</feature>
<feature type="compositionally biased region" description="Polar residues" evidence="2">
    <location>
        <begin position="693"/>
        <end position="705"/>
    </location>
</feature>
<feature type="region of interest" description="Disordered" evidence="2">
    <location>
        <begin position="1434"/>
        <end position="1453"/>
    </location>
</feature>
<name>A0A250XLH6_9CHLO</name>
<feature type="compositionally biased region" description="Basic and acidic residues" evidence="2">
    <location>
        <begin position="319"/>
        <end position="328"/>
    </location>
</feature>
<feature type="region of interest" description="Disordered" evidence="2">
    <location>
        <begin position="1609"/>
        <end position="1633"/>
    </location>
</feature>
<feature type="region of interest" description="Disordered" evidence="2">
    <location>
        <begin position="2317"/>
        <end position="2341"/>
    </location>
</feature>
<proteinExistence type="predicted"/>
<feature type="compositionally biased region" description="Basic and acidic residues" evidence="2">
    <location>
        <begin position="285"/>
        <end position="298"/>
    </location>
</feature>
<feature type="region of interest" description="Disordered" evidence="2">
    <location>
        <begin position="285"/>
        <end position="334"/>
    </location>
</feature>
<comment type="caution">
    <text evidence="4">The sequence shown here is derived from an EMBL/GenBank/DDBJ whole genome shotgun (WGS) entry which is preliminary data.</text>
</comment>
<dbReference type="GO" id="GO:0005509">
    <property type="term" value="F:calcium ion binding"/>
    <property type="evidence" value="ECO:0007669"/>
    <property type="project" value="InterPro"/>
</dbReference>
<feature type="domain" description="EF-hand" evidence="3">
    <location>
        <begin position="1221"/>
        <end position="1256"/>
    </location>
</feature>
<feature type="region of interest" description="Disordered" evidence="2">
    <location>
        <begin position="2474"/>
        <end position="2495"/>
    </location>
</feature>